<dbReference type="AlphaFoldDB" id="A0A2P2KA90"/>
<organism evidence="1">
    <name type="scientific">Rhizophora mucronata</name>
    <name type="common">Asiatic mangrove</name>
    <dbReference type="NCBI Taxonomy" id="61149"/>
    <lineage>
        <taxon>Eukaryota</taxon>
        <taxon>Viridiplantae</taxon>
        <taxon>Streptophyta</taxon>
        <taxon>Embryophyta</taxon>
        <taxon>Tracheophyta</taxon>
        <taxon>Spermatophyta</taxon>
        <taxon>Magnoliopsida</taxon>
        <taxon>eudicotyledons</taxon>
        <taxon>Gunneridae</taxon>
        <taxon>Pentapetalae</taxon>
        <taxon>rosids</taxon>
        <taxon>fabids</taxon>
        <taxon>Malpighiales</taxon>
        <taxon>Rhizophoraceae</taxon>
        <taxon>Rhizophora</taxon>
    </lineage>
</organism>
<sequence length="21" mass="2610">MKVYFLFHWLNNVHVMVTLSM</sequence>
<name>A0A2P2KA90_RHIMU</name>
<accession>A0A2P2KA90</accession>
<protein>
    <submittedName>
        <fullName evidence="1">Uncharacterized protein</fullName>
    </submittedName>
</protein>
<dbReference type="EMBL" id="GGEC01022150">
    <property type="protein sequence ID" value="MBX02634.1"/>
    <property type="molecule type" value="Transcribed_RNA"/>
</dbReference>
<proteinExistence type="predicted"/>
<reference evidence="1" key="1">
    <citation type="submission" date="2018-02" db="EMBL/GenBank/DDBJ databases">
        <title>Rhizophora mucronata_Transcriptome.</title>
        <authorList>
            <person name="Meera S.P."/>
            <person name="Sreeshan A."/>
            <person name="Augustine A."/>
        </authorList>
    </citation>
    <scope>NUCLEOTIDE SEQUENCE</scope>
    <source>
        <tissue evidence="1">Leaf</tissue>
    </source>
</reference>
<evidence type="ECO:0000313" key="1">
    <source>
        <dbReference type="EMBL" id="MBX02634.1"/>
    </source>
</evidence>